<keyword evidence="2" id="KW-0560">Oxidoreductase</keyword>
<evidence type="ECO:0000313" key="3">
    <source>
        <dbReference type="Proteomes" id="UP001597353"/>
    </source>
</evidence>
<dbReference type="InterPro" id="IPR027056">
    <property type="entry name" value="Gluconate_2DH_su3"/>
</dbReference>
<protein>
    <submittedName>
        <fullName evidence="2">Gluconate 2-dehydrogenase subunit 3 family protein</fullName>
        <ecNumber evidence="2">1.-.-.-</ecNumber>
    </submittedName>
</protein>
<name>A0ABW4RZ90_9RHOB</name>
<accession>A0ABW4RZ90</accession>
<dbReference type="RefSeq" id="WP_390258431.1">
    <property type="nucleotide sequence ID" value="NZ_JBHUGH010000001.1"/>
</dbReference>
<gene>
    <name evidence="2" type="ORF">ACFSGJ_00250</name>
</gene>
<keyword evidence="3" id="KW-1185">Reference proteome</keyword>
<organism evidence="2 3">
    <name type="scientific">Halodurantibacterium flavum</name>
    <dbReference type="NCBI Taxonomy" id="1382802"/>
    <lineage>
        <taxon>Bacteria</taxon>
        <taxon>Pseudomonadati</taxon>
        <taxon>Pseudomonadota</taxon>
        <taxon>Alphaproteobacteria</taxon>
        <taxon>Rhodobacterales</taxon>
        <taxon>Paracoccaceae</taxon>
        <taxon>Halodurantibacterium</taxon>
    </lineage>
</organism>
<dbReference type="Pfam" id="PF13618">
    <property type="entry name" value="Gluconate_2-dh3"/>
    <property type="match status" value="2"/>
</dbReference>
<evidence type="ECO:0000256" key="1">
    <source>
        <dbReference type="SAM" id="MobiDB-lite"/>
    </source>
</evidence>
<evidence type="ECO:0000313" key="2">
    <source>
        <dbReference type="EMBL" id="MFD1910637.1"/>
    </source>
</evidence>
<feature type="region of interest" description="Disordered" evidence="1">
    <location>
        <begin position="1"/>
        <end position="29"/>
    </location>
</feature>
<feature type="compositionally biased region" description="Polar residues" evidence="1">
    <location>
        <begin position="10"/>
        <end position="28"/>
    </location>
</feature>
<dbReference type="InterPro" id="IPR006311">
    <property type="entry name" value="TAT_signal"/>
</dbReference>
<reference evidence="3" key="1">
    <citation type="journal article" date="2019" name="Int. J. Syst. Evol. Microbiol.">
        <title>The Global Catalogue of Microorganisms (GCM) 10K type strain sequencing project: providing services to taxonomists for standard genome sequencing and annotation.</title>
        <authorList>
            <consortium name="The Broad Institute Genomics Platform"/>
            <consortium name="The Broad Institute Genome Sequencing Center for Infectious Disease"/>
            <person name="Wu L."/>
            <person name="Ma J."/>
        </authorList>
    </citation>
    <scope>NUCLEOTIDE SEQUENCE [LARGE SCALE GENOMIC DNA]</scope>
    <source>
        <strain evidence="3">CGMCC 4.7242</strain>
    </source>
</reference>
<feature type="compositionally biased region" description="Acidic residues" evidence="1">
    <location>
        <begin position="211"/>
        <end position="228"/>
    </location>
</feature>
<dbReference type="PROSITE" id="PS51318">
    <property type="entry name" value="TAT"/>
    <property type="match status" value="1"/>
</dbReference>
<proteinExistence type="predicted"/>
<dbReference type="EC" id="1.-.-.-" evidence="2"/>
<dbReference type="EMBL" id="JBHUGH010000001">
    <property type="protein sequence ID" value="MFD1910637.1"/>
    <property type="molecule type" value="Genomic_DNA"/>
</dbReference>
<dbReference type="GO" id="GO:0016491">
    <property type="term" value="F:oxidoreductase activity"/>
    <property type="evidence" value="ECO:0007669"/>
    <property type="project" value="UniProtKB-KW"/>
</dbReference>
<comment type="caution">
    <text evidence="2">The sequence shown here is derived from an EMBL/GenBank/DDBJ whole genome shotgun (WGS) entry which is preliminary data.</text>
</comment>
<feature type="region of interest" description="Disordered" evidence="1">
    <location>
        <begin position="177"/>
        <end position="254"/>
    </location>
</feature>
<sequence>MTPEDHVQKSPMTGQTTTGHSGPISTTRRGFLGAGAAGMALGALPAPLWAQADVPPLEQYEPEFLTAPEWAFVLAAVARIIPSEGEGPGAIEARVPVFIDRQLAGPFGQAAEWYMEGPHDPDADPDFGYQTPLTPAEIYRAGIARFDEWCVAEYGAGFAELTPELQDAALEALEADAERAEEALGPAAGEGEEATGETAASPEGQGGEGAEGGDDNGGEGGEAGEEGEAGTTDAGEGEAGAGEGEEEAAPPAPRIMPNELREFFAMLIQNTKEGYFADPQYGGNHQMASWVYIGFPGARASFLEWVDKDNIPYPLGPVSISGERA</sequence>
<dbReference type="Proteomes" id="UP001597353">
    <property type="component" value="Unassembled WGS sequence"/>
</dbReference>